<dbReference type="NCBIfam" id="TIGR02252">
    <property type="entry name" value="DREG-2"/>
    <property type="match status" value="1"/>
</dbReference>
<sequence length="316" mass="36623">MFLTILDIGRSFPEKTFIFIYKYFDSQRIDYDLPSLPLLYVFGPDVDSVDRSSCVTFSQWQSSKLKNMIYRVRPRLITFDVTGTLLMTKLDQYVEIGSEHGLLVEPRHLVRSFKANFAQLSQEHPIYGKHTGLGWKDWWKLIVHNVLKEQNTSVSKETLDKVADNLISCYSTSKCWFKYPGTIDLLDFLQKQGIILGVISNFDERLESILKDVQIHQYFSFVLTSYDFGTEKPSLPIFEEALRLVKSFEKKTILPEEAVHIGDSVDNDYFGAKNAGWNALLMKHDNEIDESKIPGEDVFKNLKELERHFNQVLKPT</sequence>
<dbReference type="Proteomes" id="UP001430953">
    <property type="component" value="Unassembled WGS sequence"/>
</dbReference>
<dbReference type="PANTHER" id="PTHR46191">
    <property type="match status" value="1"/>
</dbReference>
<dbReference type="Gene3D" id="1.10.150.720">
    <property type="entry name" value="Haloacid dehalogenase-like hydrolase"/>
    <property type="match status" value="1"/>
</dbReference>
<dbReference type="SFLD" id="SFLDG01129">
    <property type="entry name" value="C1.5:_HAD__Beta-PGM__Phosphata"/>
    <property type="match status" value="1"/>
</dbReference>
<dbReference type="InterPro" id="IPR011949">
    <property type="entry name" value="HAD-SF_hydro_IA_REG-2-like"/>
</dbReference>
<accession>A0AAW2GZ34</accession>
<evidence type="ECO:0000313" key="2">
    <source>
        <dbReference type="Proteomes" id="UP001430953"/>
    </source>
</evidence>
<proteinExistence type="predicted"/>
<reference evidence="1 2" key="1">
    <citation type="submission" date="2023-03" db="EMBL/GenBank/DDBJ databases">
        <title>High recombination rates correlate with genetic variation in Cardiocondyla obscurior ants.</title>
        <authorList>
            <person name="Errbii M."/>
        </authorList>
    </citation>
    <scope>NUCLEOTIDE SEQUENCE [LARGE SCALE GENOMIC DNA]</scope>
    <source>
        <strain evidence="1">Alpha-2009</strain>
        <tissue evidence="1">Whole body</tissue>
    </source>
</reference>
<dbReference type="NCBIfam" id="TIGR01549">
    <property type="entry name" value="HAD-SF-IA-v1"/>
    <property type="match status" value="1"/>
</dbReference>
<dbReference type="InterPro" id="IPR036412">
    <property type="entry name" value="HAD-like_sf"/>
</dbReference>
<dbReference type="SFLD" id="SFLDS00003">
    <property type="entry name" value="Haloacid_Dehalogenase"/>
    <property type="match status" value="1"/>
</dbReference>
<dbReference type="EMBL" id="JADYXP020000001">
    <property type="protein sequence ID" value="KAL0132527.1"/>
    <property type="molecule type" value="Genomic_DNA"/>
</dbReference>
<dbReference type="InterPro" id="IPR044924">
    <property type="entry name" value="HAD-SF_hydro_IA_REG-2-like_cap"/>
</dbReference>
<dbReference type="GO" id="GO:0005634">
    <property type="term" value="C:nucleus"/>
    <property type="evidence" value="ECO:0007669"/>
    <property type="project" value="TreeGrafter"/>
</dbReference>
<comment type="caution">
    <text evidence="1">The sequence shown here is derived from an EMBL/GenBank/DDBJ whole genome shotgun (WGS) entry which is preliminary data.</text>
</comment>
<dbReference type="PANTHER" id="PTHR46191:SF2">
    <property type="entry name" value="HALOACID DEHALOGENASE-LIKE HYDROLASE DOMAIN-CONTAINING PROTEIN 3"/>
    <property type="match status" value="1"/>
</dbReference>
<name>A0AAW2GZ34_9HYME</name>
<dbReference type="CDD" id="cd16415">
    <property type="entry name" value="HAD_dREG-2_like"/>
    <property type="match status" value="1"/>
</dbReference>
<evidence type="ECO:0000313" key="1">
    <source>
        <dbReference type="EMBL" id="KAL0132527.1"/>
    </source>
</evidence>
<dbReference type="InterPro" id="IPR006439">
    <property type="entry name" value="HAD-SF_hydro_IA"/>
</dbReference>
<dbReference type="AlphaFoldDB" id="A0AAW2GZ34"/>
<protein>
    <submittedName>
        <fullName evidence="1">Uncharacterized protein</fullName>
    </submittedName>
</protein>
<dbReference type="Gene3D" id="3.40.50.1000">
    <property type="entry name" value="HAD superfamily/HAD-like"/>
    <property type="match status" value="1"/>
</dbReference>
<dbReference type="Pfam" id="PF00702">
    <property type="entry name" value="Hydrolase"/>
    <property type="match status" value="1"/>
</dbReference>
<dbReference type="InterPro" id="IPR023214">
    <property type="entry name" value="HAD_sf"/>
</dbReference>
<dbReference type="SUPFAM" id="SSF56784">
    <property type="entry name" value="HAD-like"/>
    <property type="match status" value="1"/>
</dbReference>
<gene>
    <name evidence="1" type="ORF">PUN28_000342</name>
</gene>
<dbReference type="InterPro" id="IPR051828">
    <property type="entry name" value="HAD-like_hydrolase_domain"/>
</dbReference>
<organism evidence="1 2">
    <name type="scientific">Cardiocondyla obscurior</name>
    <dbReference type="NCBI Taxonomy" id="286306"/>
    <lineage>
        <taxon>Eukaryota</taxon>
        <taxon>Metazoa</taxon>
        <taxon>Ecdysozoa</taxon>
        <taxon>Arthropoda</taxon>
        <taxon>Hexapoda</taxon>
        <taxon>Insecta</taxon>
        <taxon>Pterygota</taxon>
        <taxon>Neoptera</taxon>
        <taxon>Endopterygota</taxon>
        <taxon>Hymenoptera</taxon>
        <taxon>Apocrita</taxon>
        <taxon>Aculeata</taxon>
        <taxon>Formicoidea</taxon>
        <taxon>Formicidae</taxon>
        <taxon>Myrmicinae</taxon>
        <taxon>Cardiocondyla</taxon>
    </lineage>
</organism>
<keyword evidence="2" id="KW-1185">Reference proteome</keyword>